<dbReference type="Pfam" id="PF04542">
    <property type="entry name" value="Sigma70_r2"/>
    <property type="match status" value="1"/>
</dbReference>
<evidence type="ECO:0000256" key="1">
    <source>
        <dbReference type="ARBA" id="ARBA00010641"/>
    </source>
</evidence>
<feature type="domain" description="RNA polymerase sigma-70 region 2" evidence="5">
    <location>
        <begin position="23"/>
        <end position="88"/>
    </location>
</feature>
<evidence type="ECO:0000256" key="3">
    <source>
        <dbReference type="ARBA" id="ARBA00023082"/>
    </source>
</evidence>
<evidence type="ECO:0000256" key="4">
    <source>
        <dbReference type="ARBA" id="ARBA00023163"/>
    </source>
</evidence>
<dbReference type="NCBIfam" id="TIGR02937">
    <property type="entry name" value="sigma70-ECF"/>
    <property type="match status" value="1"/>
</dbReference>
<dbReference type="PANTHER" id="PTHR43133">
    <property type="entry name" value="RNA POLYMERASE ECF-TYPE SIGMA FACTO"/>
    <property type="match status" value="1"/>
</dbReference>
<gene>
    <name evidence="7" type="ORF">SAMN04487936_10423</name>
</gene>
<dbReference type="Proteomes" id="UP000183557">
    <property type="component" value="Unassembled WGS sequence"/>
</dbReference>
<dbReference type="InterPro" id="IPR039425">
    <property type="entry name" value="RNA_pol_sigma-70-like"/>
</dbReference>
<dbReference type="Gene3D" id="1.10.10.10">
    <property type="entry name" value="Winged helix-like DNA-binding domain superfamily/Winged helix DNA-binding domain"/>
    <property type="match status" value="1"/>
</dbReference>
<keyword evidence="2" id="KW-0805">Transcription regulation</keyword>
<reference evidence="8" key="1">
    <citation type="submission" date="2016-10" db="EMBL/GenBank/DDBJ databases">
        <authorList>
            <person name="Varghese N."/>
            <person name="Submissions S."/>
        </authorList>
    </citation>
    <scope>NUCLEOTIDE SEQUENCE [LARGE SCALE GENOMIC DNA]</scope>
    <source>
        <strain evidence="8">CGMCC 1.3704</strain>
    </source>
</reference>
<dbReference type="Gene3D" id="1.10.1740.10">
    <property type="match status" value="1"/>
</dbReference>
<evidence type="ECO:0000313" key="8">
    <source>
        <dbReference type="Proteomes" id="UP000183557"/>
    </source>
</evidence>
<sequence>MLEIAIIEKAISGDDEAFLVMMGTYKNDIYKTALAFLKNKEEALETLQEVTVRAYQKRHQLRKPKYAKTWLVRITIHYCQDLCKQKKRVYVREEVEPDQALGDETDRIVLEEAISALQPKEQELVYLKYFHGITFRELSVLMKEKESTLKTRLYTALAKLKRELGEEEHHEKA</sequence>
<evidence type="ECO:0000256" key="2">
    <source>
        <dbReference type="ARBA" id="ARBA00023015"/>
    </source>
</evidence>
<proteinExistence type="inferred from homology"/>
<organism evidence="7 8">
    <name type="scientific">Halobacillus dabanensis</name>
    <dbReference type="NCBI Taxonomy" id="240302"/>
    <lineage>
        <taxon>Bacteria</taxon>
        <taxon>Bacillati</taxon>
        <taxon>Bacillota</taxon>
        <taxon>Bacilli</taxon>
        <taxon>Bacillales</taxon>
        <taxon>Bacillaceae</taxon>
        <taxon>Halobacillus</taxon>
    </lineage>
</organism>
<keyword evidence="3" id="KW-0731">Sigma factor</keyword>
<feature type="domain" description="RNA polymerase sigma factor 70 region 4 type 2" evidence="6">
    <location>
        <begin position="110"/>
        <end position="160"/>
    </location>
</feature>
<dbReference type="GO" id="GO:0006352">
    <property type="term" value="P:DNA-templated transcription initiation"/>
    <property type="evidence" value="ECO:0007669"/>
    <property type="project" value="InterPro"/>
</dbReference>
<dbReference type="SUPFAM" id="SSF88946">
    <property type="entry name" value="Sigma2 domain of RNA polymerase sigma factors"/>
    <property type="match status" value="1"/>
</dbReference>
<dbReference type="InterPro" id="IPR036388">
    <property type="entry name" value="WH-like_DNA-bd_sf"/>
</dbReference>
<keyword evidence="8" id="KW-1185">Reference proteome</keyword>
<dbReference type="InterPro" id="IPR013249">
    <property type="entry name" value="RNA_pol_sigma70_r4_t2"/>
</dbReference>
<dbReference type="GO" id="GO:0016987">
    <property type="term" value="F:sigma factor activity"/>
    <property type="evidence" value="ECO:0007669"/>
    <property type="project" value="UniProtKB-KW"/>
</dbReference>
<dbReference type="InterPro" id="IPR013324">
    <property type="entry name" value="RNA_pol_sigma_r3/r4-like"/>
</dbReference>
<evidence type="ECO:0000259" key="6">
    <source>
        <dbReference type="Pfam" id="PF08281"/>
    </source>
</evidence>
<dbReference type="Pfam" id="PF08281">
    <property type="entry name" value="Sigma70_r4_2"/>
    <property type="match status" value="1"/>
</dbReference>
<evidence type="ECO:0000259" key="5">
    <source>
        <dbReference type="Pfam" id="PF04542"/>
    </source>
</evidence>
<dbReference type="CDD" id="cd06171">
    <property type="entry name" value="Sigma70_r4"/>
    <property type="match status" value="1"/>
</dbReference>
<accession>A0A1I3TVH1</accession>
<keyword evidence="4" id="KW-0804">Transcription</keyword>
<protein>
    <submittedName>
        <fullName evidence="7">RNA polymerase sigma-70 factor, ECF subfamily</fullName>
    </submittedName>
</protein>
<dbReference type="InterPro" id="IPR007627">
    <property type="entry name" value="RNA_pol_sigma70_r2"/>
</dbReference>
<dbReference type="InterPro" id="IPR014284">
    <property type="entry name" value="RNA_pol_sigma-70_dom"/>
</dbReference>
<name>A0A1I3TVH1_HALDA</name>
<comment type="similarity">
    <text evidence="1">Belongs to the sigma-70 factor family. ECF subfamily.</text>
</comment>
<dbReference type="InterPro" id="IPR013325">
    <property type="entry name" value="RNA_pol_sigma_r2"/>
</dbReference>
<evidence type="ECO:0000313" key="7">
    <source>
        <dbReference type="EMBL" id="SFJ74775.1"/>
    </source>
</evidence>
<dbReference type="GO" id="GO:0003677">
    <property type="term" value="F:DNA binding"/>
    <property type="evidence" value="ECO:0007669"/>
    <property type="project" value="InterPro"/>
</dbReference>
<dbReference type="PANTHER" id="PTHR43133:SF51">
    <property type="entry name" value="RNA POLYMERASE SIGMA FACTOR"/>
    <property type="match status" value="1"/>
</dbReference>
<dbReference type="SUPFAM" id="SSF88659">
    <property type="entry name" value="Sigma3 and sigma4 domains of RNA polymerase sigma factors"/>
    <property type="match status" value="1"/>
</dbReference>
<dbReference type="AlphaFoldDB" id="A0A1I3TVH1"/>
<dbReference type="EMBL" id="FOSB01000004">
    <property type="protein sequence ID" value="SFJ74775.1"/>
    <property type="molecule type" value="Genomic_DNA"/>
</dbReference>